<dbReference type="RefSeq" id="WP_006947736.1">
    <property type="nucleotide sequence ID" value="NZ_BAJI01000007.1"/>
</dbReference>
<organism evidence="3 4">
    <name type="scientific">Hoylesella marshii DSM 16973 = JCM 13450</name>
    <dbReference type="NCBI Taxonomy" id="862515"/>
    <lineage>
        <taxon>Bacteria</taxon>
        <taxon>Pseudomonadati</taxon>
        <taxon>Bacteroidota</taxon>
        <taxon>Bacteroidia</taxon>
        <taxon>Bacteroidales</taxon>
        <taxon>Prevotellaceae</taxon>
        <taxon>Hoylesella</taxon>
    </lineage>
</organism>
<reference evidence="3" key="1">
    <citation type="submission" date="2010-07" db="EMBL/GenBank/DDBJ databases">
        <authorList>
            <person name="Muzny D."/>
            <person name="Qin X."/>
            <person name="Deng J."/>
            <person name="Jiang H."/>
            <person name="Liu Y."/>
            <person name="Qu J."/>
            <person name="Song X.-Z."/>
            <person name="Zhang L."/>
            <person name="Thornton R."/>
            <person name="Coyle M."/>
            <person name="Francisco L."/>
            <person name="Jackson L."/>
            <person name="Javaid M."/>
            <person name="Korchina V."/>
            <person name="Kovar C."/>
            <person name="Mata R."/>
            <person name="Mathew T."/>
            <person name="Ngo R."/>
            <person name="Nguyen L."/>
            <person name="Nguyen N."/>
            <person name="Okwuonu G."/>
            <person name="Ongeri F."/>
            <person name="Pham C."/>
            <person name="Simmons D."/>
            <person name="Wilczek-Boney K."/>
            <person name="Hale W."/>
            <person name="Jakkamsetti A."/>
            <person name="Pham P."/>
            <person name="Ruth R."/>
            <person name="San Lucas F."/>
            <person name="Warren J."/>
            <person name="Zhang J."/>
            <person name="Zhao Z."/>
            <person name="Zhou C."/>
            <person name="Zhu D."/>
            <person name="Lee S."/>
            <person name="Bess C."/>
            <person name="Blankenburg K."/>
            <person name="Forbes L."/>
            <person name="Fu Q."/>
            <person name="Gubbala S."/>
            <person name="Hirani K."/>
            <person name="Jayaseelan J.C."/>
            <person name="Lara F."/>
            <person name="Munidasa M."/>
            <person name="Palculict T."/>
            <person name="Patil S."/>
            <person name="Pu L.-L."/>
            <person name="Saada N."/>
            <person name="Tang L."/>
            <person name="Weissenberger G."/>
            <person name="Zhu Y."/>
            <person name="Hemphill L."/>
            <person name="Shang Y."/>
            <person name="Youmans B."/>
            <person name="Ayvaz T."/>
            <person name="Ross M."/>
            <person name="Santibanez J."/>
            <person name="Aqrawi P."/>
            <person name="Gross S."/>
            <person name="Joshi V."/>
            <person name="Fowler G."/>
            <person name="Nazareth L."/>
            <person name="Reid J."/>
            <person name="Worley K."/>
            <person name="Petrosino J."/>
            <person name="Highlander S."/>
            <person name="Gibbs R."/>
        </authorList>
    </citation>
    <scope>NUCLEOTIDE SEQUENCE [LARGE SCALE GENOMIC DNA]</scope>
    <source>
        <strain evidence="3">DSM 16973</strain>
    </source>
</reference>
<keyword evidence="1" id="KW-0732">Signal</keyword>
<evidence type="ECO:0000256" key="1">
    <source>
        <dbReference type="SAM" id="SignalP"/>
    </source>
</evidence>
<proteinExistence type="predicted"/>
<dbReference type="Proteomes" id="UP000004394">
    <property type="component" value="Unassembled WGS sequence"/>
</dbReference>
<dbReference type="InterPro" id="IPR024311">
    <property type="entry name" value="Lipocalin-like"/>
</dbReference>
<feature type="signal peptide" evidence="1">
    <location>
        <begin position="1"/>
        <end position="27"/>
    </location>
</feature>
<protein>
    <recommendedName>
        <fullName evidence="2">Lipocalin-like domain-containing protein</fullName>
    </recommendedName>
</protein>
<accession>E0NPI2</accession>
<dbReference type="Pfam" id="PF12702">
    <property type="entry name" value="Lipocalin_3"/>
    <property type="match status" value="1"/>
</dbReference>
<dbReference type="Gene3D" id="2.40.128.280">
    <property type="match status" value="1"/>
</dbReference>
<keyword evidence="4" id="KW-1185">Reference proteome</keyword>
<evidence type="ECO:0000313" key="3">
    <source>
        <dbReference type="EMBL" id="EFM02941.1"/>
    </source>
</evidence>
<dbReference type="HOGENOM" id="CLU_122375_0_0_10"/>
<dbReference type="BioCyc" id="PMAR862515-HMP:GMOO-88-MONOMER"/>
<dbReference type="EMBL" id="AEEI01000004">
    <property type="protein sequence ID" value="EFM02941.1"/>
    <property type="molecule type" value="Genomic_DNA"/>
</dbReference>
<sequence>MKAIKLIPCLIALMICASGCHLSNKNAGQPSSNDSLSQTSSADTTVYGICGDGTSMHSLELVTDEGNTFTYLIDDEDATPVVKGGLLAGDRMAVVGNQIGDERMATTVINLTTLMGKWTSLDKNFELKEGGLVESHVQAESNPYTSWKIFNGQLLLNRDTFTINTLGADSLMLENRRGIFVYKRQK</sequence>
<name>E0NPI2_9BACT</name>
<evidence type="ECO:0000259" key="2">
    <source>
        <dbReference type="Pfam" id="PF12702"/>
    </source>
</evidence>
<evidence type="ECO:0000313" key="4">
    <source>
        <dbReference type="Proteomes" id="UP000004394"/>
    </source>
</evidence>
<dbReference type="AlphaFoldDB" id="E0NPI2"/>
<feature type="chain" id="PRO_5003138137" description="Lipocalin-like domain-containing protein" evidence="1">
    <location>
        <begin position="28"/>
        <end position="186"/>
    </location>
</feature>
<dbReference type="OrthoDB" id="1077683at2"/>
<comment type="caution">
    <text evidence="3">The sequence shown here is derived from an EMBL/GenBank/DDBJ whole genome shotgun (WGS) entry which is preliminary data.</text>
</comment>
<dbReference type="STRING" id="862515.HMPREF0658_0083"/>
<feature type="domain" description="Lipocalin-like" evidence="2">
    <location>
        <begin position="113"/>
        <end position="185"/>
    </location>
</feature>
<gene>
    <name evidence="3" type="ORF">HMPREF0658_0083</name>
</gene>